<dbReference type="InterPro" id="IPR027383">
    <property type="entry name" value="Znf_put"/>
</dbReference>
<evidence type="ECO:0000256" key="6">
    <source>
        <dbReference type="SAM" id="MobiDB-lite"/>
    </source>
</evidence>
<keyword evidence="5" id="KW-0804">Transcription</keyword>
<evidence type="ECO:0000313" key="11">
    <source>
        <dbReference type="Proteomes" id="UP000008460"/>
    </source>
</evidence>
<keyword evidence="4" id="KW-0238">DNA-binding</keyword>
<dbReference type="InterPro" id="IPR041916">
    <property type="entry name" value="Anti_sigma_zinc_sf"/>
</dbReference>
<dbReference type="GO" id="GO:0006352">
    <property type="term" value="P:DNA-templated transcription initiation"/>
    <property type="evidence" value="ECO:0007669"/>
    <property type="project" value="InterPro"/>
</dbReference>
<evidence type="ECO:0000256" key="2">
    <source>
        <dbReference type="ARBA" id="ARBA00023015"/>
    </source>
</evidence>
<evidence type="ECO:0000256" key="3">
    <source>
        <dbReference type="ARBA" id="ARBA00023082"/>
    </source>
</evidence>
<dbReference type="PANTHER" id="PTHR43133:SF8">
    <property type="entry name" value="RNA POLYMERASE SIGMA FACTOR HI_1459-RELATED"/>
    <property type="match status" value="1"/>
</dbReference>
<dbReference type="PANTHER" id="PTHR43133">
    <property type="entry name" value="RNA POLYMERASE ECF-TYPE SIGMA FACTO"/>
    <property type="match status" value="1"/>
</dbReference>
<feature type="domain" description="Putative zinc-finger" evidence="9">
    <location>
        <begin position="198"/>
        <end position="232"/>
    </location>
</feature>
<keyword evidence="3" id="KW-0731">Sigma factor</keyword>
<accession>F4H2H8</accession>
<dbReference type="InterPro" id="IPR013325">
    <property type="entry name" value="RNA_pol_sigma_r2"/>
</dbReference>
<dbReference type="NCBIfam" id="TIGR02937">
    <property type="entry name" value="sigma70-ECF"/>
    <property type="match status" value="1"/>
</dbReference>
<evidence type="ECO:0000256" key="5">
    <source>
        <dbReference type="ARBA" id="ARBA00023163"/>
    </source>
</evidence>
<dbReference type="Proteomes" id="UP000008460">
    <property type="component" value="Chromosome"/>
</dbReference>
<feature type="compositionally biased region" description="Pro residues" evidence="6">
    <location>
        <begin position="383"/>
        <end position="398"/>
    </location>
</feature>
<organism evidence="10 11">
    <name type="scientific">Cellulomonas fimi (strain ATCC 484 / DSM 20113 / JCM 1341 / CCUG 24087 / LMG 16345 / NBRC 15513 / NCIMB 8980 / NCTC 7547 / NRS-133)</name>
    <dbReference type="NCBI Taxonomy" id="590998"/>
    <lineage>
        <taxon>Bacteria</taxon>
        <taxon>Bacillati</taxon>
        <taxon>Actinomycetota</taxon>
        <taxon>Actinomycetes</taxon>
        <taxon>Micrococcales</taxon>
        <taxon>Cellulomonadaceae</taxon>
        <taxon>Cellulomonas</taxon>
    </lineage>
</organism>
<evidence type="ECO:0000259" key="8">
    <source>
        <dbReference type="Pfam" id="PF08281"/>
    </source>
</evidence>
<dbReference type="KEGG" id="cfi:Celf_3487"/>
<dbReference type="SUPFAM" id="SSF88946">
    <property type="entry name" value="Sigma2 domain of RNA polymerase sigma factors"/>
    <property type="match status" value="1"/>
</dbReference>
<evidence type="ECO:0000259" key="9">
    <source>
        <dbReference type="Pfam" id="PF13490"/>
    </source>
</evidence>
<keyword evidence="11" id="KW-1185">Reference proteome</keyword>
<protein>
    <submittedName>
        <fullName evidence="10">RNA polymerase, sigma-24 subunit, ECF subfamily</fullName>
    </submittedName>
</protein>
<dbReference type="Gene3D" id="1.10.10.1320">
    <property type="entry name" value="Anti-sigma factor, zinc-finger domain"/>
    <property type="match status" value="1"/>
</dbReference>
<dbReference type="InterPro" id="IPR036388">
    <property type="entry name" value="WH-like_DNA-bd_sf"/>
</dbReference>
<gene>
    <name evidence="10" type="ordered locus">Celf_3487</name>
</gene>
<dbReference type="HOGENOM" id="CLU_263221_0_0_11"/>
<keyword evidence="2" id="KW-0805">Transcription regulation</keyword>
<dbReference type="InterPro" id="IPR039425">
    <property type="entry name" value="RNA_pol_sigma-70-like"/>
</dbReference>
<evidence type="ECO:0000256" key="4">
    <source>
        <dbReference type="ARBA" id="ARBA00023125"/>
    </source>
</evidence>
<feature type="compositionally biased region" description="Acidic residues" evidence="6">
    <location>
        <begin position="411"/>
        <end position="437"/>
    </location>
</feature>
<dbReference type="InterPro" id="IPR013249">
    <property type="entry name" value="RNA_pol_sigma70_r4_t2"/>
</dbReference>
<dbReference type="GO" id="GO:0016987">
    <property type="term" value="F:sigma factor activity"/>
    <property type="evidence" value="ECO:0007669"/>
    <property type="project" value="UniProtKB-KW"/>
</dbReference>
<reference evidence="10 11" key="1">
    <citation type="submission" date="2011-04" db="EMBL/GenBank/DDBJ databases">
        <title>Complete sequence of Cellulomonas fimi ATCC 484.</title>
        <authorList>
            <consortium name="US DOE Joint Genome Institute"/>
            <person name="Lucas S."/>
            <person name="Han J."/>
            <person name="Lapidus A."/>
            <person name="Cheng J.-F."/>
            <person name="Goodwin L."/>
            <person name="Pitluck S."/>
            <person name="Peters L."/>
            <person name="Chertkov O."/>
            <person name="Detter J.C."/>
            <person name="Han C."/>
            <person name="Tapia R."/>
            <person name="Land M."/>
            <person name="Hauser L."/>
            <person name="Kyrpides N."/>
            <person name="Ivanova N."/>
            <person name="Ovchinnikova G."/>
            <person name="Pagani I."/>
            <person name="Mead D."/>
            <person name="Brumm P."/>
            <person name="Woyke T."/>
        </authorList>
    </citation>
    <scope>NUCLEOTIDE SEQUENCE [LARGE SCALE GENOMIC DNA]</scope>
    <source>
        <strain evidence="11">ATCC 484 / DSM 20113 / JCM 1341 / NBRC 15513 / NCIMB 8980 / NCTC 7547</strain>
    </source>
</reference>
<feature type="region of interest" description="Disordered" evidence="6">
    <location>
        <begin position="358"/>
        <end position="447"/>
    </location>
</feature>
<dbReference type="RefSeq" id="WP_013772621.1">
    <property type="nucleotide sequence ID" value="NC_015514.1"/>
</dbReference>
<dbReference type="EMBL" id="CP002666">
    <property type="protein sequence ID" value="AEE47598.1"/>
    <property type="molecule type" value="Genomic_DNA"/>
</dbReference>
<feature type="domain" description="RNA polymerase sigma-70 region 2" evidence="7">
    <location>
        <begin position="30"/>
        <end position="98"/>
    </location>
</feature>
<name>F4H2H8_CELFA</name>
<feature type="domain" description="RNA polymerase sigma factor 70 region 4 type 2" evidence="8">
    <location>
        <begin position="131"/>
        <end position="179"/>
    </location>
</feature>
<dbReference type="Gene3D" id="1.10.10.10">
    <property type="entry name" value="Winged helix-like DNA-binding domain superfamily/Winged helix DNA-binding domain"/>
    <property type="match status" value="1"/>
</dbReference>
<dbReference type="InterPro" id="IPR007627">
    <property type="entry name" value="RNA_pol_sigma70_r2"/>
</dbReference>
<dbReference type="InterPro" id="IPR014284">
    <property type="entry name" value="RNA_pol_sigma-70_dom"/>
</dbReference>
<feature type="compositionally biased region" description="Low complexity" evidence="6">
    <location>
        <begin position="358"/>
        <end position="382"/>
    </location>
</feature>
<proteinExistence type="inferred from homology"/>
<dbReference type="SUPFAM" id="SSF88659">
    <property type="entry name" value="Sigma3 and sigma4 domains of RNA polymerase sigma factors"/>
    <property type="match status" value="1"/>
</dbReference>
<dbReference type="AlphaFoldDB" id="F4H2H8"/>
<dbReference type="STRING" id="590998.Celf_3487"/>
<evidence type="ECO:0000313" key="10">
    <source>
        <dbReference type="EMBL" id="AEE47598.1"/>
    </source>
</evidence>
<evidence type="ECO:0000256" key="1">
    <source>
        <dbReference type="ARBA" id="ARBA00010641"/>
    </source>
</evidence>
<dbReference type="InterPro" id="IPR013324">
    <property type="entry name" value="RNA_pol_sigma_r3/r4-like"/>
</dbReference>
<dbReference type="Pfam" id="PF13490">
    <property type="entry name" value="zf-HC2"/>
    <property type="match status" value="1"/>
</dbReference>
<sequence>MNARLSDGVMADAELIAAARTGDADAFGALYERHAGAAWVVARQYTDTRHDADDVVADAFAAVHGALQRGNGPESAFRAYLFTVVRRTATERREKARRVVPTDDIGTLEAGTALAGTADEPTLEGFERGVVARAFHSLPERWQAVLWHSEVEGLTPAQIAPILGLTANGVAALAYRAREGLRQAYLQQHLQDPLEETCRSTAAKLGSYVRGGLGTRENAQVEKHLEGCGDCRALVLELGDVNHGMRAVVAPLVLGIAGLGALAHLLPVGGGLAAGAAAAGGGAGGGAAGGAAAGTAAATGTTAAVGAGAGAGAGAAAAGGAAALFGAIPLGAVAVAAGAVVLGAVTVAGVAGLLTGDEPQAAPVPSVSASSETVAPTGTATPAPTPSTPTPGPSPSAIPTPDADLDGTILAEDDDGTTTPDDDTVVTDPEPADEPTTEPDPVPPADVSLDLPDGGLVLAAGVAGQDLTIGVRNSGGTTATELVAEVTLPTGVSLDGIADVALQALPAGRFGVRAAGGWVCAGGSGGGVVRCTLDELPPSTLARLVLRVSIDESYDGADAQVGVSVHGTGISYRPAPIPLRVHAAPARLALRSVPAPLTLVSGRPGRLDLDLANLGGTAVTGAPATATLHLPRGVQWSLAPGSADWSCRGVPQDQAVTCAIAPLGVREAAPLGLLLTAGEPAEVGERTLGLDLQPTGVRQPEHLALAFEVVRPARPSVSGDTSTTLARGRDVVTTLAVTNRGDLAATGLVAHLTRPAGTTWAPAPVPGWACGPTDQAHITCTRDGLPAGQTAAISARVVPDVGAVGALGDLVVRAEAAGADPTPEHRVAVRATAPVLSVAAPTVVLSEFGGTGTVSFGVSVAGGATAADAEGVVATVTLPAALRVDPESVGPEAGDCVAVDVRHVRCTVDVASAGSTVEALFGVRWSGSARGAVRVDASAPGAAPVSASAPVTTSSAGLTPRVHVDGGWAVTEVGAPLLTCPASVTTCASALQNGDRDNNSFDMVELDEAPDVPWANGTRPALPVSSAATLDVPTGREIAFAGLYWSANVGPGEEFSGALDTARLRGPGTAYETVRAAADDVRVVSDKEGRRYYQSFADVTRQVAAEGGGRWSVADVAVRATRTDPNRSYYAGWSLVVVYSDPGTDASVTVYDGAAWIGTGAQPPVFEFAAEPGTSARIGVVGWEGDRTAVGDRLLLDGQRALVPQRWDGSTPQSGTGNAFDSTARGWRLPNSLGVDAKSFAPVNLGGSVSSLVATTSGDQYLVGVVTLRTDPVGRSAPR</sequence>
<dbReference type="Pfam" id="PF08281">
    <property type="entry name" value="Sigma70_r4_2"/>
    <property type="match status" value="1"/>
</dbReference>
<dbReference type="GO" id="GO:0003677">
    <property type="term" value="F:DNA binding"/>
    <property type="evidence" value="ECO:0007669"/>
    <property type="project" value="UniProtKB-KW"/>
</dbReference>
<dbReference type="Gene3D" id="1.10.1740.10">
    <property type="match status" value="1"/>
</dbReference>
<evidence type="ECO:0000259" key="7">
    <source>
        <dbReference type="Pfam" id="PF04542"/>
    </source>
</evidence>
<dbReference type="Pfam" id="PF04542">
    <property type="entry name" value="Sigma70_r2"/>
    <property type="match status" value="1"/>
</dbReference>
<dbReference type="eggNOG" id="COG1595">
    <property type="taxonomic scope" value="Bacteria"/>
</dbReference>
<comment type="similarity">
    <text evidence="1">Belongs to the sigma-70 factor family. ECF subfamily.</text>
</comment>